<dbReference type="EMBL" id="CAJVQA010020911">
    <property type="protein sequence ID" value="CAG8766238.1"/>
    <property type="molecule type" value="Genomic_DNA"/>
</dbReference>
<keyword evidence="2" id="KW-1185">Reference proteome</keyword>
<reference evidence="1" key="1">
    <citation type="submission" date="2021-06" db="EMBL/GenBank/DDBJ databases">
        <authorList>
            <person name="Kallberg Y."/>
            <person name="Tangrot J."/>
            <person name="Rosling A."/>
        </authorList>
    </citation>
    <scope>NUCLEOTIDE SEQUENCE</scope>
    <source>
        <strain evidence="1">FL966</strain>
    </source>
</reference>
<evidence type="ECO:0000313" key="1">
    <source>
        <dbReference type="EMBL" id="CAG8766238.1"/>
    </source>
</evidence>
<dbReference type="OrthoDB" id="2448733at2759"/>
<sequence>MITASTNLTGIITTNALVIYATNASVTNIINANVMKTISSSPNVKSANVTTLNTTKTTVNTINKVEMSVIATDTMRINAQMNLATVLCEVDYNLLQKFYAKMDRLKHAHCFICNESFLSIVLINGQCYYCYSKKMLSKKFFQENNMDPSEVSVELKDLI</sequence>
<accession>A0A9N9J793</accession>
<organism evidence="1 2">
    <name type="scientific">Cetraspora pellucida</name>
    <dbReference type="NCBI Taxonomy" id="1433469"/>
    <lineage>
        <taxon>Eukaryota</taxon>
        <taxon>Fungi</taxon>
        <taxon>Fungi incertae sedis</taxon>
        <taxon>Mucoromycota</taxon>
        <taxon>Glomeromycotina</taxon>
        <taxon>Glomeromycetes</taxon>
        <taxon>Diversisporales</taxon>
        <taxon>Gigasporaceae</taxon>
        <taxon>Cetraspora</taxon>
    </lineage>
</organism>
<dbReference type="Proteomes" id="UP000789759">
    <property type="component" value="Unassembled WGS sequence"/>
</dbReference>
<dbReference type="AlphaFoldDB" id="A0A9N9J793"/>
<evidence type="ECO:0000313" key="2">
    <source>
        <dbReference type="Proteomes" id="UP000789759"/>
    </source>
</evidence>
<protein>
    <submittedName>
        <fullName evidence="1">4995_t:CDS:1</fullName>
    </submittedName>
</protein>
<comment type="caution">
    <text evidence="1">The sequence shown here is derived from an EMBL/GenBank/DDBJ whole genome shotgun (WGS) entry which is preliminary data.</text>
</comment>
<gene>
    <name evidence="1" type="ORF">CPELLU_LOCUS15605</name>
</gene>
<name>A0A9N9J793_9GLOM</name>
<proteinExistence type="predicted"/>